<dbReference type="Pfam" id="PF00164">
    <property type="entry name" value="Ribosom_S12_S23"/>
    <property type="match status" value="1"/>
</dbReference>
<reference evidence="6" key="3">
    <citation type="submission" date="2015-04" db="UniProtKB">
        <authorList>
            <consortium name="EnsemblPlants"/>
        </authorList>
    </citation>
    <scope>IDENTIFICATION</scope>
    <source>
        <strain evidence="6">cv. Jemalong A17</strain>
    </source>
</reference>
<dbReference type="Gene3D" id="2.40.50.140">
    <property type="entry name" value="Nucleic acid-binding proteins"/>
    <property type="match status" value="1"/>
</dbReference>
<dbReference type="GO" id="GO:0005840">
    <property type="term" value="C:ribosome"/>
    <property type="evidence" value="ECO:0007669"/>
    <property type="project" value="UniProtKB-KW"/>
</dbReference>
<protein>
    <submittedName>
        <fullName evidence="5">Putative ribosomal protein S12/S23</fullName>
    </submittedName>
    <submittedName>
        <fullName evidence="4">Ribosomal protein S12/S23 family protein</fullName>
    </submittedName>
</protein>
<keyword evidence="7" id="KW-1185">Reference proteome</keyword>
<comment type="similarity">
    <text evidence="1">Belongs to the universal ribosomal protein uS12 family.</text>
</comment>
<keyword evidence="2 4" id="KW-0689">Ribosomal protein</keyword>
<organism evidence="4 7">
    <name type="scientific">Medicago truncatula</name>
    <name type="common">Barrel medic</name>
    <name type="synonym">Medicago tribuloides</name>
    <dbReference type="NCBI Taxonomy" id="3880"/>
    <lineage>
        <taxon>Eukaryota</taxon>
        <taxon>Viridiplantae</taxon>
        <taxon>Streptophyta</taxon>
        <taxon>Embryophyta</taxon>
        <taxon>Tracheophyta</taxon>
        <taxon>Spermatophyta</taxon>
        <taxon>Magnoliopsida</taxon>
        <taxon>eudicotyledons</taxon>
        <taxon>Gunneridae</taxon>
        <taxon>Pentapetalae</taxon>
        <taxon>rosids</taxon>
        <taxon>fabids</taxon>
        <taxon>Fabales</taxon>
        <taxon>Fabaceae</taxon>
        <taxon>Papilionoideae</taxon>
        <taxon>50 kb inversion clade</taxon>
        <taxon>NPAAA clade</taxon>
        <taxon>Hologalegina</taxon>
        <taxon>IRL clade</taxon>
        <taxon>Trifolieae</taxon>
        <taxon>Medicago</taxon>
    </lineage>
</organism>
<dbReference type="PANTHER" id="PTHR11652">
    <property type="entry name" value="30S RIBOSOMAL PROTEIN S12 FAMILY MEMBER"/>
    <property type="match status" value="1"/>
</dbReference>
<evidence type="ECO:0000256" key="3">
    <source>
        <dbReference type="ARBA" id="ARBA00023274"/>
    </source>
</evidence>
<dbReference type="PROSITE" id="PS00055">
    <property type="entry name" value="RIBOSOMAL_S12"/>
    <property type="match status" value="1"/>
</dbReference>
<evidence type="ECO:0000313" key="5">
    <source>
        <dbReference type="EMBL" id="RHN79155.1"/>
    </source>
</evidence>
<evidence type="ECO:0000313" key="4">
    <source>
        <dbReference type="EMBL" id="KEH41614.1"/>
    </source>
</evidence>
<dbReference type="Proteomes" id="UP000265566">
    <property type="component" value="Chromosome 1"/>
</dbReference>
<dbReference type="EnsemblPlants" id="KEH41614">
    <property type="protein sequence ID" value="KEH41614"/>
    <property type="gene ID" value="MTR_1g052835"/>
</dbReference>
<reference evidence="4 7" key="2">
    <citation type="journal article" date="2014" name="BMC Genomics">
        <title>An improved genome release (version Mt4.0) for the model legume Medicago truncatula.</title>
        <authorList>
            <person name="Tang H."/>
            <person name="Krishnakumar V."/>
            <person name="Bidwell S."/>
            <person name="Rosen B."/>
            <person name="Chan A."/>
            <person name="Zhou S."/>
            <person name="Gentzbittel L."/>
            <person name="Childs K.L."/>
            <person name="Yandell M."/>
            <person name="Gundlach H."/>
            <person name="Mayer K.F."/>
            <person name="Schwartz D.C."/>
            <person name="Town C.D."/>
        </authorList>
    </citation>
    <scope>GENOME REANNOTATION</scope>
    <source>
        <strain evidence="4">A17</strain>
        <strain evidence="6 7">cv. Jemalong A17</strain>
    </source>
</reference>
<dbReference type="Gramene" id="rna2881">
    <property type="protein sequence ID" value="RHN79155.1"/>
    <property type="gene ID" value="gene2881"/>
</dbReference>
<dbReference type="InterPro" id="IPR006032">
    <property type="entry name" value="Ribosomal_uS12"/>
</dbReference>
<dbReference type="PaxDb" id="3880-AES60594"/>
<dbReference type="Proteomes" id="UP000002051">
    <property type="component" value="Unassembled WGS sequence"/>
</dbReference>
<dbReference type="GO" id="GO:0006412">
    <property type="term" value="P:translation"/>
    <property type="evidence" value="ECO:0007669"/>
    <property type="project" value="InterPro"/>
</dbReference>
<keyword evidence="3" id="KW-0687">Ribonucleoprotein</keyword>
<sequence length="98" mass="11367">MDECDIRILFATRRWLKISTALNETNSTTFEEDGWVYASKEVKSEHEDQRLEIIPSIMRIDITIVDIKAKQPNSAIRKGTKIQLIKNGKKIAAFRPYE</sequence>
<reference evidence="8" key="4">
    <citation type="journal article" date="2018" name="Nat. Plants">
        <title>Whole-genome landscape of Medicago truncatula symbiotic genes.</title>
        <authorList>
            <person name="Pecrix Y."/>
            <person name="Staton S.E."/>
            <person name="Sallet E."/>
            <person name="Lelandais-Briere C."/>
            <person name="Moreau S."/>
            <person name="Carrere S."/>
            <person name="Blein T."/>
            <person name="Jardinaud M.F."/>
            <person name="Latrasse D."/>
            <person name="Zouine M."/>
            <person name="Zahm M."/>
            <person name="Kreplak J."/>
            <person name="Mayjonade B."/>
            <person name="Satge C."/>
            <person name="Perez M."/>
            <person name="Cauet S."/>
            <person name="Marande W."/>
            <person name="Chantry-Darmon C."/>
            <person name="Lopez-Roques C."/>
            <person name="Bouchez O."/>
            <person name="Berard A."/>
            <person name="Debelle F."/>
            <person name="Munos S."/>
            <person name="Bendahmane A."/>
            <person name="Berges H."/>
            <person name="Niebel A."/>
            <person name="Buitink J."/>
            <person name="Frugier F."/>
            <person name="Benhamed M."/>
            <person name="Crespi M."/>
            <person name="Gouzy J."/>
            <person name="Gamas P."/>
        </authorList>
    </citation>
    <scope>NUCLEOTIDE SEQUENCE [LARGE SCALE GENOMIC DNA]</scope>
    <source>
        <strain evidence="8">cv. Jemalong A17</strain>
    </source>
</reference>
<gene>
    <name evidence="4" type="ordered locus">MTR_1g052835</name>
    <name evidence="5" type="ORF">MtrunA17_Chr1g0173991</name>
</gene>
<accession>A0A072VHV6</accession>
<evidence type="ECO:0000256" key="2">
    <source>
        <dbReference type="ARBA" id="ARBA00022980"/>
    </source>
</evidence>
<dbReference type="EMBL" id="CM001217">
    <property type="protein sequence ID" value="KEH41614.1"/>
    <property type="molecule type" value="Genomic_DNA"/>
</dbReference>
<evidence type="ECO:0000313" key="7">
    <source>
        <dbReference type="Proteomes" id="UP000002051"/>
    </source>
</evidence>
<dbReference type="EMBL" id="PSQE01000001">
    <property type="protein sequence ID" value="RHN79155.1"/>
    <property type="molecule type" value="Genomic_DNA"/>
</dbReference>
<reference evidence="5" key="5">
    <citation type="journal article" date="2018" name="Nat. Plants">
        <title>Whole-genome landscape of Medicago truncatula symbiotic genes.</title>
        <authorList>
            <person name="Pecrix Y."/>
            <person name="Gamas P."/>
            <person name="Carrere S."/>
        </authorList>
    </citation>
    <scope>NUCLEOTIDE SEQUENCE</scope>
    <source>
        <tissue evidence="5">Leaves</tissue>
    </source>
</reference>
<evidence type="ECO:0000256" key="1">
    <source>
        <dbReference type="ARBA" id="ARBA00005657"/>
    </source>
</evidence>
<reference evidence="4 7" key="1">
    <citation type="journal article" date="2011" name="Nature">
        <title>The Medicago genome provides insight into the evolution of rhizobial symbioses.</title>
        <authorList>
            <person name="Young N.D."/>
            <person name="Debelle F."/>
            <person name="Oldroyd G.E."/>
            <person name="Geurts R."/>
            <person name="Cannon S.B."/>
            <person name="Udvardi M.K."/>
            <person name="Benedito V.A."/>
            <person name="Mayer K.F."/>
            <person name="Gouzy J."/>
            <person name="Schoof H."/>
            <person name="Van de Peer Y."/>
            <person name="Proost S."/>
            <person name="Cook D.R."/>
            <person name="Meyers B.C."/>
            <person name="Spannagl M."/>
            <person name="Cheung F."/>
            <person name="De Mita S."/>
            <person name="Krishnakumar V."/>
            <person name="Gundlach H."/>
            <person name="Zhou S."/>
            <person name="Mudge J."/>
            <person name="Bharti A.K."/>
            <person name="Murray J.D."/>
            <person name="Naoumkina M.A."/>
            <person name="Rosen B."/>
            <person name="Silverstein K.A."/>
            <person name="Tang H."/>
            <person name="Rombauts S."/>
            <person name="Zhao P.X."/>
            <person name="Zhou P."/>
            <person name="Barbe V."/>
            <person name="Bardou P."/>
            <person name="Bechner M."/>
            <person name="Bellec A."/>
            <person name="Berger A."/>
            <person name="Berges H."/>
            <person name="Bidwell S."/>
            <person name="Bisseling T."/>
            <person name="Choisne N."/>
            <person name="Couloux A."/>
            <person name="Denny R."/>
            <person name="Deshpande S."/>
            <person name="Dai X."/>
            <person name="Doyle J.J."/>
            <person name="Dudez A.M."/>
            <person name="Farmer A.D."/>
            <person name="Fouteau S."/>
            <person name="Franken C."/>
            <person name="Gibelin C."/>
            <person name="Gish J."/>
            <person name="Goldstein S."/>
            <person name="Gonzalez A.J."/>
            <person name="Green P.J."/>
            <person name="Hallab A."/>
            <person name="Hartog M."/>
            <person name="Hua A."/>
            <person name="Humphray S.J."/>
            <person name="Jeong D.H."/>
            <person name="Jing Y."/>
            <person name="Jocker A."/>
            <person name="Kenton S.M."/>
            <person name="Kim D.J."/>
            <person name="Klee K."/>
            <person name="Lai H."/>
            <person name="Lang C."/>
            <person name="Lin S."/>
            <person name="Macmil S.L."/>
            <person name="Magdelenat G."/>
            <person name="Matthews L."/>
            <person name="McCorrison J."/>
            <person name="Monaghan E.L."/>
            <person name="Mun J.H."/>
            <person name="Najar F.Z."/>
            <person name="Nicholson C."/>
            <person name="Noirot C."/>
            <person name="O'Bleness M."/>
            <person name="Paule C.R."/>
            <person name="Poulain J."/>
            <person name="Prion F."/>
            <person name="Qin B."/>
            <person name="Qu C."/>
            <person name="Retzel E.F."/>
            <person name="Riddle C."/>
            <person name="Sallet E."/>
            <person name="Samain S."/>
            <person name="Samson N."/>
            <person name="Sanders I."/>
            <person name="Saurat O."/>
            <person name="Scarpelli C."/>
            <person name="Schiex T."/>
            <person name="Segurens B."/>
            <person name="Severin A.J."/>
            <person name="Sherrier D.J."/>
            <person name="Shi R."/>
            <person name="Sims S."/>
            <person name="Singer S.R."/>
            <person name="Sinharoy S."/>
            <person name="Sterck L."/>
            <person name="Viollet A."/>
            <person name="Wang B.B."/>
            <person name="Wang K."/>
            <person name="Wang M."/>
            <person name="Wang X."/>
            <person name="Warfsmann J."/>
            <person name="Weissenbach J."/>
            <person name="White D.D."/>
            <person name="White J.D."/>
            <person name="Wiley G.B."/>
            <person name="Wincker P."/>
            <person name="Xing Y."/>
            <person name="Yang L."/>
            <person name="Yao Z."/>
            <person name="Ying F."/>
            <person name="Zhai J."/>
            <person name="Zhou L."/>
            <person name="Zuber A."/>
            <person name="Denarie J."/>
            <person name="Dixon R.A."/>
            <person name="May G.D."/>
            <person name="Schwartz D.C."/>
            <person name="Rogers J."/>
            <person name="Quetier F."/>
            <person name="Town C.D."/>
            <person name="Roe B.A."/>
        </authorList>
    </citation>
    <scope>NUCLEOTIDE SEQUENCE [LARGE SCALE GENOMIC DNA]</scope>
    <source>
        <strain evidence="4">A17</strain>
        <strain evidence="6 7">cv. Jemalong A17</strain>
    </source>
</reference>
<dbReference type="GO" id="GO:0003735">
    <property type="term" value="F:structural constituent of ribosome"/>
    <property type="evidence" value="ECO:0007669"/>
    <property type="project" value="InterPro"/>
</dbReference>
<evidence type="ECO:0000313" key="6">
    <source>
        <dbReference type="EnsemblPlants" id="KEH41614"/>
    </source>
</evidence>
<dbReference type="HOGENOM" id="CLU_2336779_0_0_1"/>
<dbReference type="GO" id="GO:1990904">
    <property type="term" value="C:ribonucleoprotein complex"/>
    <property type="evidence" value="ECO:0007669"/>
    <property type="project" value="UniProtKB-KW"/>
</dbReference>
<dbReference type="AlphaFoldDB" id="A0A072VHV6"/>
<proteinExistence type="inferred from homology"/>
<name>A0A072VHV6_MEDTR</name>
<dbReference type="STRING" id="3880.A0A072VHV6"/>
<dbReference type="InterPro" id="IPR012340">
    <property type="entry name" value="NA-bd_OB-fold"/>
</dbReference>
<dbReference type="SUPFAM" id="SSF50249">
    <property type="entry name" value="Nucleic acid-binding proteins"/>
    <property type="match status" value="1"/>
</dbReference>
<evidence type="ECO:0000313" key="8">
    <source>
        <dbReference type="Proteomes" id="UP000265566"/>
    </source>
</evidence>